<proteinExistence type="predicted"/>
<gene>
    <name evidence="2" type="ORF">C7999DRAFT_11714</name>
</gene>
<accession>A0AAN7CYZ8</accession>
<feature type="compositionally biased region" description="Polar residues" evidence="1">
    <location>
        <begin position="481"/>
        <end position="493"/>
    </location>
</feature>
<feature type="region of interest" description="Disordered" evidence="1">
    <location>
        <begin position="314"/>
        <end position="346"/>
    </location>
</feature>
<evidence type="ECO:0000313" key="3">
    <source>
        <dbReference type="Proteomes" id="UP001303647"/>
    </source>
</evidence>
<feature type="region of interest" description="Disordered" evidence="1">
    <location>
        <begin position="592"/>
        <end position="633"/>
    </location>
</feature>
<feature type="region of interest" description="Disordered" evidence="1">
    <location>
        <begin position="410"/>
        <end position="435"/>
    </location>
</feature>
<feature type="compositionally biased region" description="Polar residues" evidence="1">
    <location>
        <begin position="464"/>
        <end position="474"/>
    </location>
</feature>
<name>A0AAN7CYZ8_9PEZI</name>
<dbReference type="AlphaFoldDB" id="A0AAN7CYZ8"/>
<feature type="compositionally biased region" description="Polar residues" evidence="1">
    <location>
        <begin position="415"/>
        <end position="424"/>
    </location>
</feature>
<feature type="compositionally biased region" description="Basic and acidic residues" evidence="1">
    <location>
        <begin position="314"/>
        <end position="327"/>
    </location>
</feature>
<keyword evidence="3" id="KW-1185">Reference proteome</keyword>
<comment type="caution">
    <text evidence="2">The sequence shown here is derived from an EMBL/GenBank/DDBJ whole genome shotgun (WGS) entry which is preliminary data.</text>
</comment>
<sequence>TKEVGWEADDEDEDCKPHVGVKKRYRFVLDFSRRSPKFRGENNGNDLGFKDNHDYSIPYRHRCYSCNAPRSDRYHQNFPLRRGKKPRPSLCTQCRYYRKSRITNRARSGDGHYRVDKLTNRIDEREWCGSCGTLRSKKYHNMLLSGELPAWDDICGQCIINKERKTRRQRFRGFYEGENATCWSEDDRYDSFRDACLQNRRSSSYYFKPIPSREEVNPVISTNSVSDTQTRDKTTNSFDNGEPPVTAASPREYASYCPANIDKTLDCRRAKILRTNLESMRPKLNEHLMGQTMSQGAPLSAEASTLQQSIRLHDSRERQTDSEDFKKSCTAAARSTAGSTSSPKKEREAWDYFKLPRMEDWYKKHAQSKAKVMPKEPNGKPILADSPAENQELRVCSDYFKLPLSQQKRCETHKWPTSTASRQQKQSRERYTDRRDHLKCLSTSSTKSVQPQAQKLVYFDLHGNRNQPQKPTSFTDRHPVNGNSQTQPRGQSESRFKKRQKQNQQPSPWPQTMGVSDMYWASENGQAEQAFTAGCGFLFSTRLNQHGFPGVSDPRGHSSSTFASSSPSSLPDNVADHKIKVWEVDSDEADTIEQDHARLATAAAAAAAAGNRRAQPGQAEGYGGRAAARKVDC</sequence>
<feature type="non-terminal residue" evidence="2">
    <location>
        <position position="1"/>
    </location>
</feature>
<feature type="region of interest" description="Disordered" evidence="1">
    <location>
        <begin position="549"/>
        <end position="573"/>
    </location>
</feature>
<feature type="compositionally biased region" description="Low complexity" evidence="1">
    <location>
        <begin position="330"/>
        <end position="342"/>
    </location>
</feature>
<dbReference type="Proteomes" id="UP001303647">
    <property type="component" value="Unassembled WGS sequence"/>
</dbReference>
<feature type="compositionally biased region" description="Low complexity" evidence="1">
    <location>
        <begin position="558"/>
        <end position="569"/>
    </location>
</feature>
<feature type="compositionally biased region" description="Low complexity" evidence="1">
    <location>
        <begin position="599"/>
        <end position="614"/>
    </location>
</feature>
<reference evidence="2" key="1">
    <citation type="journal article" date="2023" name="Mol. Phylogenet. Evol.">
        <title>Genome-scale phylogeny and comparative genomics of the fungal order Sordariales.</title>
        <authorList>
            <person name="Hensen N."/>
            <person name="Bonometti L."/>
            <person name="Westerberg I."/>
            <person name="Brannstrom I.O."/>
            <person name="Guillou S."/>
            <person name="Cros-Aarteil S."/>
            <person name="Calhoun S."/>
            <person name="Haridas S."/>
            <person name="Kuo A."/>
            <person name="Mondo S."/>
            <person name="Pangilinan J."/>
            <person name="Riley R."/>
            <person name="LaButti K."/>
            <person name="Andreopoulos B."/>
            <person name="Lipzen A."/>
            <person name="Chen C."/>
            <person name="Yan M."/>
            <person name="Daum C."/>
            <person name="Ng V."/>
            <person name="Clum A."/>
            <person name="Steindorff A."/>
            <person name="Ohm R.A."/>
            <person name="Martin F."/>
            <person name="Silar P."/>
            <person name="Natvig D.O."/>
            <person name="Lalanne C."/>
            <person name="Gautier V."/>
            <person name="Ament-Velasquez S.L."/>
            <person name="Kruys A."/>
            <person name="Hutchinson M.I."/>
            <person name="Powell A.J."/>
            <person name="Barry K."/>
            <person name="Miller A.N."/>
            <person name="Grigoriev I.V."/>
            <person name="Debuchy R."/>
            <person name="Gladieux P."/>
            <person name="Hiltunen Thoren M."/>
            <person name="Johannesson H."/>
        </authorList>
    </citation>
    <scope>NUCLEOTIDE SEQUENCE</scope>
    <source>
        <strain evidence="2">CBS 359.72</strain>
    </source>
</reference>
<feature type="compositionally biased region" description="Basic and acidic residues" evidence="1">
    <location>
        <begin position="426"/>
        <end position="435"/>
    </location>
</feature>
<evidence type="ECO:0000313" key="2">
    <source>
        <dbReference type="EMBL" id="KAK4250466.1"/>
    </source>
</evidence>
<reference evidence="2" key="2">
    <citation type="submission" date="2023-05" db="EMBL/GenBank/DDBJ databases">
        <authorList>
            <consortium name="Lawrence Berkeley National Laboratory"/>
            <person name="Steindorff A."/>
            <person name="Hensen N."/>
            <person name="Bonometti L."/>
            <person name="Westerberg I."/>
            <person name="Brannstrom I.O."/>
            <person name="Guillou S."/>
            <person name="Cros-Aarteil S."/>
            <person name="Calhoun S."/>
            <person name="Haridas S."/>
            <person name="Kuo A."/>
            <person name="Mondo S."/>
            <person name="Pangilinan J."/>
            <person name="Riley R."/>
            <person name="Labutti K."/>
            <person name="Andreopoulos B."/>
            <person name="Lipzen A."/>
            <person name="Chen C."/>
            <person name="Yanf M."/>
            <person name="Daum C."/>
            <person name="Ng V."/>
            <person name="Clum A."/>
            <person name="Ohm R."/>
            <person name="Martin F."/>
            <person name="Silar P."/>
            <person name="Natvig D."/>
            <person name="Lalanne C."/>
            <person name="Gautier V."/>
            <person name="Ament-Velasquez S.L."/>
            <person name="Kruys A."/>
            <person name="Hutchinson M.I."/>
            <person name="Powell A.J."/>
            <person name="Barry K."/>
            <person name="Miller A.N."/>
            <person name="Grigoriev I.V."/>
            <person name="Debuchy R."/>
            <person name="Gladieux P."/>
            <person name="Thoren M.H."/>
            <person name="Johannesson H."/>
        </authorList>
    </citation>
    <scope>NUCLEOTIDE SEQUENCE</scope>
    <source>
        <strain evidence="2">CBS 359.72</strain>
    </source>
</reference>
<organism evidence="2 3">
    <name type="scientific">Corynascus novoguineensis</name>
    <dbReference type="NCBI Taxonomy" id="1126955"/>
    <lineage>
        <taxon>Eukaryota</taxon>
        <taxon>Fungi</taxon>
        <taxon>Dikarya</taxon>
        <taxon>Ascomycota</taxon>
        <taxon>Pezizomycotina</taxon>
        <taxon>Sordariomycetes</taxon>
        <taxon>Sordariomycetidae</taxon>
        <taxon>Sordariales</taxon>
        <taxon>Chaetomiaceae</taxon>
        <taxon>Corynascus</taxon>
    </lineage>
</organism>
<dbReference type="EMBL" id="MU857613">
    <property type="protein sequence ID" value="KAK4250466.1"/>
    <property type="molecule type" value="Genomic_DNA"/>
</dbReference>
<evidence type="ECO:0000256" key="1">
    <source>
        <dbReference type="SAM" id="MobiDB-lite"/>
    </source>
</evidence>
<protein>
    <submittedName>
        <fullName evidence="2">Uncharacterized protein</fullName>
    </submittedName>
</protein>
<feature type="region of interest" description="Disordered" evidence="1">
    <location>
        <begin position="463"/>
        <end position="515"/>
    </location>
</feature>
<feature type="region of interest" description="Disordered" evidence="1">
    <location>
        <begin position="224"/>
        <end position="249"/>
    </location>
</feature>